<evidence type="ECO:0000313" key="9">
    <source>
        <dbReference type="EnsemblMetazoa" id="G13658.1:cds"/>
    </source>
</evidence>
<dbReference type="GO" id="GO:0005783">
    <property type="term" value="C:endoplasmic reticulum"/>
    <property type="evidence" value="ECO:0007669"/>
    <property type="project" value="TreeGrafter"/>
</dbReference>
<protein>
    <recommendedName>
        <fullName evidence="6">Pecanex-like protein</fullName>
    </recommendedName>
</protein>
<feature type="compositionally biased region" description="Polar residues" evidence="7">
    <location>
        <begin position="448"/>
        <end position="476"/>
    </location>
</feature>
<name>A0A8W8IDG0_MAGGI</name>
<feature type="compositionally biased region" description="Basic and acidic residues" evidence="7">
    <location>
        <begin position="221"/>
        <end position="231"/>
    </location>
</feature>
<feature type="compositionally biased region" description="Polar residues" evidence="7">
    <location>
        <begin position="533"/>
        <end position="549"/>
    </location>
</feature>
<feature type="compositionally biased region" description="Basic and acidic residues" evidence="7">
    <location>
        <begin position="298"/>
        <end position="322"/>
    </location>
</feature>
<feature type="region of interest" description="Disordered" evidence="7">
    <location>
        <begin position="696"/>
        <end position="803"/>
    </location>
</feature>
<dbReference type="GO" id="GO:0016020">
    <property type="term" value="C:membrane"/>
    <property type="evidence" value="ECO:0007669"/>
    <property type="project" value="UniProtKB-SubCell"/>
</dbReference>
<evidence type="ECO:0000256" key="3">
    <source>
        <dbReference type="ARBA" id="ARBA00022692"/>
    </source>
</evidence>
<keyword evidence="4 6" id="KW-1133">Transmembrane helix</keyword>
<sequence>MGSHIFDILRQGIWASITGGWFFDPYQNIFSNTFHLYVWMGLLVFPFILYLTLESSLIVWTIYCATIGIFFTVIKLVNFKLHHVFDTSEVIEDAPKEENAEDRDSRVIELCNAENEVEQIEMASIHRTPTPTDPTEPDNLNNNCECLPRVEIKCGSAPLAELENDDIDQKSIKQRKASLTSSNGVAEYKQIMEKDRNLHQVTVKAEVEINRELSDGEVESGEIKLPPKREDTDSDLSPDGGPKIRKRRKAVRRSKSALDCSPDSPVPRAHRAFEKLDRSLPANLYTQVELEKEEEEASSNRKDGGESGDVKLEDLEGLDEGRVSPYKQRMPSNKATQRLMKYRRSYSADEGVPPRPVTPPLRDVFNSGLRKRSNLESKDNSNKNSSEPFPGLANFHAPDILADLPRGSGDSNSRNETRCESDRSDISVGEVRVNVKKRDSTPSKRSRPSSAGDINSNNAAGDTGLTTRTAPKSTRSGGIGSKIVKFFQNGGHNTNSQEIASEQSSTVGLDCLFCTDSDSTEDDSSHPKDHYLSDSSSTMTNEGESTFDTSPEHQPVRSRSVPNKNRGSPFEDSDNVDDDSSEHSTSAPGAGVLVVSEQQEVPPASPPPSQNSPREDEELEILKQQGAIPKHYRRPLNSSSVEGAPSLSSNQDQGESTSSEELSYSEDFRRKILEILSDSTDNPDRMKKLFEAVIEAKDRKENTDLPGQETFQKNNEEKVEGGETSRSGPIDEQDPQSSKSTTPTECCALLPDAKDGESALRQNTKLSRKRGRKRLGVRQMQRRDTPTIKTPVGSSIHSAKDHNDTSEGAVHWFQDESGQWFGYTFEENSAGVAFVAEDLPAHMDNILDKSLSSSDGSGHEDSGSTVILDCPEGAKKEDTSLDPLNPNNPTFDIPNLIRNRNEMQLLQQVASSCLMLRLSCDSSDDSDIQTFSKPKEKKPKHFYKLQLFQKTFLKIRFDRLALLALLDRNLSLLENLVTVLIAVIVGALGALVLTRNFYHDILVFVFCFIMAGCQYSLLKSVQPDAASPMHGYNRLVVFSRPFYFSLCCGLLLLLDYAIPYCPSKPISVYGLPFGSVESLTFARDLLTILVLCLPVIFTIGLLPQVNTFIMYTMEQIDMHIFGGNGSISLSSSVYSVLRSLVGVGFLYGFCFIAIEAGGPVSCDSRDLSQNVVFSVFSAILVTVSYHLSRSASDPSVLWMLIKDLIWEKDNSESSEEELVDPLPEKLKKCVSERLQSDLLVSVFILIIVFAVHVSTVFSSPVLQPVLSDIMYYIAAGFGFLVHYLIPMLRKEMPWLCCSHPMLSNRERNLFEVTVAPEIMWFEKMYVWLRFFERNVLYPAVILCALTQSSANIICKFGSYVGPLLLVVCAVKLLRFAFCNTAKQYLIITFTVFFFKYDYRNASETFLIDYFVVSILLSKFCDLMLKMKFILTYIAPWQITWGSAFHAFAQPFSVPHSAMLFVQAAVSSFFSTPLNPFLGSAIFITSYVRPIKFWEKDYNTKRVDHSNTRLSSQLDCNPGADDNNLNSIFYEHLTRSLQHSLCGDLMLGRWGNVEQGDCFIMASDYLNALVHVVEMGNGLVTFQLRGLEFRGTYCQQREVEAITEGVKDNWGFCCCEPGHLPHFLSLNAAFNQRWLAWEVVVTKYILEGYSISDNSAATMVQGFDARRVLLNYYIMSIIYYTVRSPRLDTWLSNEAVLEKLRQTEEEDFVDLDPIFTQPTDDDYDPKMKGVSRHKFCSVFLDWVQYCASRRDKSIDSGKNSSLVSLCLCLGLLGRRALGTAAHNNTTAAGAEFFLYGLHALFKGDFRITSPHDEWVFADMELLRRVVAPAIRMALKLHQDYYLFTDEYEDHETLYNAISNYEQTLVISHEADPQWRNAVLSNTPSLLALRHVFTDTEISDKYKIIMLNKKFLSFRIVKVNRECVRGLWAGQQQELIYLRNRNPERGSIQNAKQALRNMINSSCDQPIGYPIYVSPLTTSYSSTHTQLASIIGGEFILANVKKFFKNTWIRMRQRCGATCTSGSASCPEDLPYTVACSHTGAAMTLGTRSVLSTPTNQQDIGLQTLGNRGSLVSTASSASKPNALVTLAGFISETTSNKENVTQKVKIMDTSYVFDNINLGRRIDVQWPNEEWRQSGGKSGWNGWSPSRGMEGTVVHKWVPCHRDTLKRSHINKVIYLVQISDKYVPISEQGVLDLAVEPVKT</sequence>
<feature type="compositionally biased region" description="Basic residues" evidence="7">
    <location>
        <begin position="766"/>
        <end position="776"/>
    </location>
</feature>
<organism evidence="9 10">
    <name type="scientific">Magallana gigas</name>
    <name type="common">Pacific oyster</name>
    <name type="synonym">Crassostrea gigas</name>
    <dbReference type="NCBI Taxonomy" id="29159"/>
    <lineage>
        <taxon>Eukaryota</taxon>
        <taxon>Metazoa</taxon>
        <taxon>Spiralia</taxon>
        <taxon>Lophotrochozoa</taxon>
        <taxon>Mollusca</taxon>
        <taxon>Bivalvia</taxon>
        <taxon>Autobranchia</taxon>
        <taxon>Pteriomorphia</taxon>
        <taxon>Ostreida</taxon>
        <taxon>Ostreoidea</taxon>
        <taxon>Ostreidae</taxon>
        <taxon>Magallana</taxon>
    </lineage>
</organism>
<feature type="transmembrane region" description="Helical" evidence="6">
    <location>
        <begin position="1238"/>
        <end position="1257"/>
    </location>
</feature>
<feature type="transmembrane region" description="Helical" evidence="6">
    <location>
        <begin position="34"/>
        <end position="51"/>
    </location>
</feature>
<dbReference type="GO" id="GO:0007029">
    <property type="term" value="P:endoplasmic reticulum organization"/>
    <property type="evidence" value="ECO:0007669"/>
    <property type="project" value="TreeGrafter"/>
</dbReference>
<evidence type="ECO:0000259" key="8">
    <source>
        <dbReference type="Pfam" id="PF05041"/>
    </source>
</evidence>
<evidence type="ECO:0000256" key="2">
    <source>
        <dbReference type="ARBA" id="ARBA00010170"/>
    </source>
</evidence>
<dbReference type="PANTHER" id="PTHR12372:SF7">
    <property type="entry name" value="PROTEIN PECANEX"/>
    <property type="match status" value="1"/>
</dbReference>
<feature type="transmembrane region" description="Helical" evidence="6">
    <location>
        <begin position="1001"/>
        <end position="1021"/>
    </location>
</feature>
<dbReference type="InterPro" id="IPR007735">
    <property type="entry name" value="Pecanex_C"/>
</dbReference>
<feature type="transmembrane region" description="Helical" evidence="6">
    <location>
        <begin position="1136"/>
        <end position="1155"/>
    </location>
</feature>
<dbReference type="OrthoDB" id="10037631at2759"/>
<dbReference type="PANTHER" id="PTHR12372">
    <property type="entry name" value="PECANEX"/>
    <property type="match status" value="1"/>
</dbReference>
<evidence type="ECO:0000256" key="7">
    <source>
        <dbReference type="SAM" id="MobiDB-lite"/>
    </source>
</evidence>
<keyword evidence="10" id="KW-1185">Reference proteome</keyword>
<feature type="transmembrane region" description="Helical" evidence="6">
    <location>
        <begin position="57"/>
        <end position="77"/>
    </location>
</feature>
<feature type="transmembrane region" description="Helical" evidence="6">
    <location>
        <begin position="1080"/>
        <end position="1102"/>
    </location>
</feature>
<dbReference type="Pfam" id="PF05041">
    <property type="entry name" value="Pecanex_C"/>
    <property type="match status" value="1"/>
</dbReference>
<evidence type="ECO:0000313" key="10">
    <source>
        <dbReference type="Proteomes" id="UP000005408"/>
    </source>
</evidence>
<feature type="region of interest" description="Disordered" evidence="7">
    <location>
        <begin position="512"/>
        <end position="667"/>
    </location>
</feature>
<feature type="compositionally biased region" description="Polar residues" evidence="7">
    <location>
        <begin position="735"/>
        <end position="744"/>
    </location>
</feature>
<feature type="transmembrane region" description="Helical" evidence="6">
    <location>
        <begin position="1167"/>
        <end position="1187"/>
    </location>
</feature>
<feature type="transmembrane region" description="Helical" evidence="6">
    <location>
        <begin position="976"/>
        <end position="995"/>
    </location>
</feature>
<dbReference type="Proteomes" id="UP000005408">
    <property type="component" value="Unassembled WGS sequence"/>
</dbReference>
<proteinExistence type="inferred from homology"/>
<evidence type="ECO:0000256" key="6">
    <source>
        <dbReference type="RuleBase" id="RU367089"/>
    </source>
</evidence>
<feature type="compositionally biased region" description="Basic residues" evidence="7">
    <location>
        <begin position="243"/>
        <end position="255"/>
    </location>
</feature>
<feature type="transmembrane region" description="Helical" evidence="6">
    <location>
        <begin position="1042"/>
        <end position="1060"/>
    </location>
</feature>
<dbReference type="InterPro" id="IPR039797">
    <property type="entry name" value="Pecanex"/>
</dbReference>
<comment type="subcellular location">
    <subcellularLocation>
        <location evidence="1 6">Membrane</location>
        <topology evidence="1 6">Multi-pass membrane protein</topology>
    </subcellularLocation>
</comment>
<feature type="compositionally biased region" description="Polar residues" evidence="7">
    <location>
        <begin position="636"/>
        <end position="654"/>
    </location>
</feature>
<dbReference type="OMA" id="FACIREN"/>
<feature type="domain" description="Pecanex C-terminal" evidence="8">
    <location>
        <begin position="1754"/>
        <end position="1984"/>
    </location>
</feature>
<evidence type="ECO:0000256" key="1">
    <source>
        <dbReference type="ARBA" id="ARBA00004141"/>
    </source>
</evidence>
<feature type="compositionally biased region" description="Basic and acidic residues" evidence="7">
    <location>
        <begin position="523"/>
        <end position="532"/>
    </location>
</feature>
<dbReference type="EnsemblMetazoa" id="G13658.1">
    <property type="protein sequence ID" value="G13658.1:cds"/>
    <property type="gene ID" value="G13658"/>
</dbReference>
<feature type="compositionally biased region" description="Basic and acidic residues" evidence="7">
    <location>
        <begin position="714"/>
        <end position="723"/>
    </location>
</feature>
<feature type="compositionally biased region" description="Basic and acidic residues" evidence="7">
    <location>
        <begin position="413"/>
        <end position="425"/>
    </location>
</feature>
<evidence type="ECO:0000256" key="5">
    <source>
        <dbReference type="ARBA" id="ARBA00023136"/>
    </source>
</evidence>
<feature type="region of interest" description="Disordered" evidence="7">
    <location>
        <begin position="212"/>
        <end position="479"/>
    </location>
</feature>
<comment type="similarity">
    <text evidence="2 6">Belongs to the pecanex family.</text>
</comment>
<feature type="compositionally biased region" description="Acidic residues" evidence="7">
    <location>
        <begin position="571"/>
        <end position="580"/>
    </location>
</feature>
<feature type="transmembrane region" description="Helical" evidence="6">
    <location>
        <begin position="1269"/>
        <end position="1285"/>
    </location>
</feature>
<accession>A0A8W8IDG0</accession>
<keyword evidence="3 6" id="KW-0812">Transmembrane</keyword>
<reference evidence="9" key="1">
    <citation type="submission" date="2022-08" db="UniProtKB">
        <authorList>
            <consortium name="EnsemblMetazoa"/>
        </authorList>
    </citation>
    <scope>IDENTIFICATION</scope>
    <source>
        <strain evidence="9">05x7-T-G4-1.051#20</strain>
    </source>
</reference>
<evidence type="ECO:0000256" key="4">
    <source>
        <dbReference type="ARBA" id="ARBA00022989"/>
    </source>
</evidence>
<keyword evidence="5 6" id="KW-0472">Membrane</keyword>